<dbReference type="PANTHER" id="PTHR43658">
    <property type="entry name" value="SHORT-CHAIN DEHYDROGENASE/REDUCTASE"/>
    <property type="match status" value="1"/>
</dbReference>
<dbReference type="SUPFAM" id="SSF51735">
    <property type="entry name" value="NAD(P)-binding Rossmann-fold domains"/>
    <property type="match status" value="1"/>
</dbReference>
<dbReference type="WBParaSite" id="maker-uti_cns_0000240-snap-gene-0.3-mRNA-1">
    <property type="protein sequence ID" value="maker-uti_cns_0000240-snap-gene-0.3-mRNA-1"/>
    <property type="gene ID" value="maker-uti_cns_0000240-snap-gene-0.3"/>
</dbReference>
<dbReference type="Gene3D" id="3.40.50.720">
    <property type="entry name" value="NAD(P)-binding Rossmann-like Domain"/>
    <property type="match status" value="1"/>
</dbReference>
<dbReference type="STRING" id="282301.A0A1I8J1J5"/>
<dbReference type="OrthoDB" id="1888931at2759"/>
<evidence type="ECO:0000259" key="3">
    <source>
        <dbReference type="SMART" id="SM00822"/>
    </source>
</evidence>
<dbReference type="GO" id="GO:0005739">
    <property type="term" value="C:mitochondrion"/>
    <property type="evidence" value="ECO:0007669"/>
    <property type="project" value="TreeGrafter"/>
</dbReference>
<dbReference type="GO" id="GO:0008670">
    <property type="term" value="F:2,4-dienoyl-CoA reductase (NADPH) activity"/>
    <property type="evidence" value="ECO:0007669"/>
    <property type="project" value="TreeGrafter"/>
</dbReference>
<keyword evidence="1" id="KW-0560">Oxidoreductase</keyword>
<protein>
    <submittedName>
        <fullName evidence="5 6">2,4-dienoyl-CoA reductase, mitochondrial</fullName>
    </submittedName>
</protein>
<organism evidence="4 6">
    <name type="scientific">Macrostomum lignano</name>
    <dbReference type="NCBI Taxonomy" id="282301"/>
    <lineage>
        <taxon>Eukaryota</taxon>
        <taxon>Metazoa</taxon>
        <taxon>Spiralia</taxon>
        <taxon>Lophotrochozoa</taxon>
        <taxon>Platyhelminthes</taxon>
        <taxon>Rhabditophora</taxon>
        <taxon>Macrostomorpha</taxon>
        <taxon>Macrostomida</taxon>
        <taxon>Macrostomidae</taxon>
        <taxon>Macrostomum</taxon>
    </lineage>
</organism>
<dbReference type="GO" id="GO:0006635">
    <property type="term" value="P:fatty acid beta-oxidation"/>
    <property type="evidence" value="ECO:0007669"/>
    <property type="project" value="TreeGrafter"/>
</dbReference>
<keyword evidence="4" id="KW-1185">Reference proteome</keyword>
<evidence type="ECO:0000313" key="5">
    <source>
        <dbReference type="WBParaSite" id="maker-uti_cns_0000240-snap-gene-0.3-mRNA-1"/>
    </source>
</evidence>
<dbReference type="AlphaFoldDB" id="A0A1I8J1J5"/>
<dbReference type="SMART" id="SM00822">
    <property type="entry name" value="PKS_KR"/>
    <property type="match status" value="1"/>
</dbReference>
<sequence length="327" mass="34185">MIPCRHPLLRLSLAPSCRRRLSSSPSEPRSRHFPPVTGPSPMLPAGCLDGRVALVTGGGTGLGKGLATALSRLGASVAISGRKPEPLDSAAKEINQATGKPVAALPCDVRDANAVEAALDNCEKQLGGPPSLVVNNAAGNFVSPTERLSANAFRTVVDIVLLGTANVTMATAKRLIKAQQGGSFLSVTTVYAETGSPFVVPSACAKAGVEAMTKSLAAEWGRYGLRFNCIAPGPIQTKGAFSRLDPTGEFIAHAVKRIPAGRLGEIEEFSNLGVYLLSDYASWINGSVIRSDGGEICSISGEFSPLLRITGEQWDAMEKMIRSVKGS</sequence>
<dbReference type="CDD" id="cd05369">
    <property type="entry name" value="TER_DECR_SDR_a"/>
    <property type="match status" value="1"/>
</dbReference>
<evidence type="ECO:0000313" key="4">
    <source>
        <dbReference type="Proteomes" id="UP000095280"/>
    </source>
</evidence>
<dbReference type="InterPro" id="IPR036291">
    <property type="entry name" value="NAD(P)-bd_dom_sf"/>
</dbReference>
<name>A0A1I8J1J5_9PLAT</name>
<reference evidence="5 6" key="1">
    <citation type="submission" date="2016-11" db="UniProtKB">
        <authorList>
            <consortium name="WormBaseParasite"/>
        </authorList>
    </citation>
    <scope>IDENTIFICATION</scope>
</reference>
<dbReference type="InterPro" id="IPR002347">
    <property type="entry name" value="SDR_fam"/>
</dbReference>
<evidence type="ECO:0000256" key="2">
    <source>
        <dbReference type="SAM" id="MobiDB-lite"/>
    </source>
</evidence>
<dbReference type="Proteomes" id="UP000095280">
    <property type="component" value="Unplaced"/>
</dbReference>
<dbReference type="Pfam" id="PF13561">
    <property type="entry name" value="adh_short_C2"/>
    <property type="match status" value="1"/>
</dbReference>
<dbReference type="FunFam" id="3.40.50.720:FF:000084">
    <property type="entry name" value="Short-chain dehydrogenase reductase"/>
    <property type="match status" value="1"/>
</dbReference>
<evidence type="ECO:0000256" key="1">
    <source>
        <dbReference type="ARBA" id="ARBA00023002"/>
    </source>
</evidence>
<proteinExistence type="predicted"/>
<dbReference type="InterPro" id="IPR057326">
    <property type="entry name" value="KR_dom"/>
</dbReference>
<feature type="domain" description="Ketoreductase" evidence="3">
    <location>
        <begin position="51"/>
        <end position="212"/>
    </location>
</feature>
<dbReference type="WBParaSite" id="maker-uti_cns_0045431-snap-gene-3.14-mRNA-1">
    <property type="protein sequence ID" value="maker-uti_cns_0045431-snap-gene-3.14-mRNA-1"/>
    <property type="gene ID" value="maker-uti_cns_0045431-snap-gene-3.14"/>
</dbReference>
<feature type="region of interest" description="Disordered" evidence="2">
    <location>
        <begin position="19"/>
        <end position="41"/>
    </location>
</feature>
<dbReference type="PRINTS" id="PR00081">
    <property type="entry name" value="GDHRDH"/>
</dbReference>
<accession>A0A1I8J1J5</accession>
<evidence type="ECO:0000313" key="6">
    <source>
        <dbReference type="WBParaSite" id="maker-uti_cns_0045431-snap-gene-3.14-mRNA-1"/>
    </source>
</evidence>
<dbReference type="PANTHER" id="PTHR43658:SF8">
    <property type="entry name" value="17-BETA-HYDROXYSTEROID DEHYDROGENASE 14-RELATED"/>
    <property type="match status" value="1"/>
</dbReference>